<dbReference type="EMBL" id="JAHOEL010000036">
    <property type="protein sequence ID" value="MBV3392939.1"/>
    <property type="molecule type" value="Genomic_DNA"/>
</dbReference>
<dbReference type="PANTHER" id="PTHR43394:SF1">
    <property type="entry name" value="ATP-BINDING CASSETTE SUB-FAMILY B MEMBER 10, MITOCHONDRIAL"/>
    <property type="match status" value="1"/>
</dbReference>
<dbReference type="AlphaFoldDB" id="A0AAW4MYK6"/>
<comment type="caution">
    <text evidence="12">The sequence shown here is derived from an EMBL/GenBank/DDBJ whole genome shotgun (WGS) entry which is preliminary data.</text>
</comment>
<feature type="transmembrane region" description="Helical" evidence="9">
    <location>
        <begin position="152"/>
        <end position="173"/>
    </location>
</feature>
<evidence type="ECO:0000256" key="9">
    <source>
        <dbReference type="SAM" id="Phobius"/>
    </source>
</evidence>
<dbReference type="Proteomes" id="UP001196408">
    <property type="component" value="Unassembled WGS sequence"/>
</dbReference>
<dbReference type="InterPro" id="IPR003439">
    <property type="entry name" value="ABC_transporter-like_ATP-bd"/>
</dbReference>
<dbReference type="RefSeq" id="WP_217747709.1">
    <property type="nucleotide sequence ID" value="NZ_JAHOEB010000034.1"/>
</dbReference>
<keyword evidence="5" id="KW-0547">Nucleotide-binding</keyword>
<dbReference type="GO" id="GO:0016887">
    <property type="term" value="F:ATP hydrolysis activity"/>
    <property type="evidence" value="ECO:0007669"/>
    <property type="project" value="InterPro"/>
</dbReference>
<keyword evidence="6 12" id="KW-0067">ATP-binding</keyword>
<name>A0AAW4MYK6_9FIRM</name>
<protein>
    <submittedName>
        <fullName evidence="12">ABC transporter ATP-binding protein/permease</fullName>
    </submittedName>
</protein>
<evidence type="ECO:0000313" key="12">
    <source>
        <dbReference type="EMBL" id="MBV3382901.1"/>
    </source>
</evidence>
<dbReference type="InterPro" id="IPR003593">
    <property type="entry name" value="AAA+_ATPase"/>
</dbReference>
<dbReference type="FunFam" id="3.40.50.300:FF:000221">
    <property type="entry name" value="Multidrug ABC transporter ATP-binding protein"/>
    <property type="match status" value="1"/>
</dbReference>
<dbReference type="InterPro" id="IPR011527">
    <property type="entry name" value="ABC1_TM_dom"/>
</dbReference>
<dbReference type="InterPro" id="IPR017871">
    <property type="entry name" value="ABC_transporter-like_CS"/>
</dbReference>
<keyword evidence="15" id="KW-1185">Reference proteome</keyword>
<dbReference type="SMART" id="SM00382">
    <property type="entry name" value="AAA"/>
    <property type="match status" value="1"/>
</dbReference>
<feature type="transmembrane region" description="Helical" evidence="9">
    <location>
        <begin position="234"/>
        <end position="257"/>
    </location>
</feature>
<feature type="transmembrane region" description="Helical" evidence="9">
    <location>
        <begin position="277"/>
        <end position="295"/>
    </location>
</feature>
<gene>
    <name evidence="12" type="ORF">KSV97_06640</name>
    <name evidence="13" type="ORF">KSW06_06680</name>
</gene>
<dbReference type="GO" id="GO:0015421">
    <property type="term" value="F:ABC-type oligopeptide transporter activity"/>
    <property type="evidence" value="ECO:0007669"/>
    <property type="project" value="TreeGrafter"/>
</dbReference>
<evidence type="ECO:0000256" key="3">
    <source>
        <dbReference type="ARBA" id="ARBA00022475"/>
    </source>
</evidence>
<evidence type="ECO:0000313" key="13">
    <source>
        <dbReference type="EMBL" id="MBV3392939.1"/>
    </source>
</evidence>
<keyword evidence="8 9" id="KW-0472">Membrane</keyword>
<evidence type="ECO:0000256" key="5">
    <source>
        <dbReference type="ARBA" id="ARBA00022741"/>
    </source>
</evidence>
<feature type="transmembrane region" description="Helical" evidence="9">
    <location>
        <begin position="124"/>
        <end position="146"/>
    </location>
</feature>
<evidence type="ECO:0000256" key="7">
    <source>
        <dbReference type="ARBA" id="ARBA00022989"/>
    </source>
</evidence>
<evidence type="ECO:0000256" key="6">
    <source>
        <dbReference type="ARBA" id="ARBA00022840"/>
    </source>
</evidence>
<organism evidence="12 14">
    <name type="scientific">Catenibacterium mitsuokai</name>
    <dbReference type="NCBI Taxonomy" id="100886"/>
    <lineage>
        <taxon>Bacteria</taxon>
        <taxon>Bacillati</taxon>
        <taxon>Bacillota</taxon>
        <taxon>Erysipelotrichia</taxon>
        <taxon>Erysipelotrichales</taxon>
        <taxon>Coprobacillaceae</taxon>
        <taxon>Catenibacterium</taxon>
    </lineage>
</organism>
<reference evidence="12 15" key="1">
    <citation type="submission" date="2021-06" db="EMBL/GenBank/DDBJ databases">
        <title>Collection of gut derived symbiotic bacterial strains cultured from healthy donors.</title>
        <authorList>
            <person name="Lin H."/>
            <person name="Littmann E."/>
            <person name="Pamer E.G."/>
        </authorList>
    </citation>
    <scope>NUCLEOTIDE SEQUENCE</scope>
    <source>
        <strain evidence="13 15">MSK.21.70</strain>
        <strain evidence="12">MSK.21.82</strain>
    </source>
</reference>
<evidence type="ECO:0000313" key="15">
    <source>
        <dbReference type="Proteomes" id="UP001197492"/>
    </source>
</evidence>
<dbReference type="PANTHER" id="PTHR43394">
    <property type="entry name" value="ATP-DEPENDENT PERMEASE MDL1, MITOCHONDRIAL"/>
    <property type="match status" value="1"/>
</dbReference>
<dbReference type="Pfam" id="PF00664">
    <property type="entry name" value="ABC_membrane"/>
    <property type="match status" value="1"/>
</dbReference>
<evidence type="ECO:0000256" key="1">
    <source>
        <dbReference type="ARBA" id="ARBA00004651"/>
    </source>
</evidence>
<evidence type="ECO:0000256" key="2">
    <source>
        <dbReference type="ARBA" id="ARBA00022448"/>
    </source>
</evidence>
<dbReference type="EMBL" id="JAHOEF010000036">
    <property type="protein sequence ID" value="MBV3382901.1"/>
    <property type="molecule type" value="Genomic_DNA"/>
</dbReference>
<feature type="domain" description="ABC transmembrane type-1" evidence="11">
    <location>
        <begin position="17"/>
        <end position="297"/>
    </location>
</feature>
<evidence type="ECO:0000313" key="14">
    <source>
        <dbReference type="Proteomes" id="UP001196408"/>
    </source>
</evidence>
<proteinExistence type="predicted"/>
<keyword evidence="2" id="KW-0813">Transport</keyword>
<dbReference type="GO" id="GO:0005524">
    <property type="term" value="F:ATP binding"/>
    <property type="evidence" value="ECO:0007669"/>
    <property type="project" value="UniProtKB-KW"/>
</dbReference>
<keyword evidence="7 9" id="KW-1133">Transmembrane helix</keyword>
<keyword evidence="4 9" id="KW-0812">Transmembrane</keyword>
<evidence type="ECO:0000259" key="10">
    <source>
        <dbReference type="PROSITE" id="PS50893"/>
    </source>
</evidence>
<feature type="transmembrane region" description="Helical" evidence="9">
    <location>
        <begin position="12"/>
        <end position="39"/>
    </location>
</feature>
<evidence type="ECO:0000256" key="8">
    <source>
        <dbReference type="ARBA" id="ARBA00023136"/>
    </source>
</evidence>
<feature type="transmembrane region" description="Helical" evidence="9">
    <location>
        <begin position="51"/>
        <end position="76"/>
    </location>
</feature>
<comment type="subcellular location">
    <subcellularLocation>
        <location evidence="1">Cell membrane</location>
        <topology evidence="1">Multi-pass membrane protein</topology>
    </subcellularLocation>
</comment>
<dbReference type="InterPro" id="IPR039421">
    <property type="entry name" value="Type_1_exporter"/>
</dbReference>
<dbReference type="PROSITE" id="PS50893">
    <property type="entry name" value="ABC_TRANSPORTER_2"/>
    <property type="match status" value="1"/>
</dbReference>
<feature type="domain" description="ABC transporter" evidence="10">
    <location>
        <begin position="330"/>
        <end position="561"/>
    </location>
</feature>
<dbReference type="Pfam" id="PF00005">
    <property type="entry name" value="ABC_tran"/>
    <property type="match status" value="1"/>
</dbReference>
<evidence type="ECO:0000256" key="4">
    <source>
        <dbReference type="ARBA" id="ARBA00022692"/>
    </source>
</evidence>
<dbReference type="PROSITE" id="PS50929">
    <property type="entry name" value="ABC_TM1F"/>
    <property type="match status" value="1"/>
</dbReference>
<evidence type="ECO:0000259" key="11">
    <source>
        <dbReference type="PROSITE" id="PS50929"/>
    </source>
</evidence>
<dbReference type="Proteomes" id="UP001197492">
    <property type="component" value="Unassembled WGS sequence"/>
</dbReference>
<dbReference type="GO" id="GO:0005886">
    <property type="term" value="C:plasma membrane"/>
    <property type="evidence" value="ECO:0007669"/>
    <property type="project" value="UniProtKB-SubCell"/>
</dbReference>
<dbReference type="PROSITE" id="PS00211">
    <property type="entry name" value="ABC_TRANSPORTER_1"/>
    <property type="match status" value="1"/>
</dbReference>
<sequence>MYIMKYLKPYKWQAISGFIFKLIEAFLELCIPMAVALIIDNGVAVHNTNYITKMAFVIFGLSTVGYASSLVCQYFASLTSQGVGTLMRKDMYRAINRYDYQDLDIIGTPSLITRITNDINQIQLAVAMVIRLCSRSPFLIIGSLVMSFVINWQVALIFVIVAPLIAFSIYFVMSHTAPMYSHIQHILDEVSLITRENLSGVRVIRAFNQQDNEQKRFESTTTKQKEEQIIAGNLSAVLNPATTIIVNFGIIAILYISGFKINAGSMTQGEVISLINYMNQILLSMYVFANVIVILNKASASYKRCADVLSQKPDIVQGINEAPSDYQNLITYDHVSFSYYSGNALADVSFNILPGQTIGVIGGTGSGKTTLINLIPRFYDVTEGEIRIKDLPIKSYKFKDLRNMIGIVPQQATLFGGTIRENMQWGHPHATDEEIYEALELSQSKEFVDKMTEGLDTYIEQGGKNVSGGQRQRLTIARALVKKPEILILDDSASALDFATDAKLRKALSTLNMTVIIVSQRVSALMHADSIVVLSHGEVVGQGTHDMLMNTCDVYQEIVMSQMEGGQNNEE</sequence>
<accession>A0AAW4MYK6</accession>
<keyword evidence="3" id="KW-1003">Cell membrane</keyword>
<dbReference type="CDD" id="cd18548">
    <property type="entry name" value="ABC_6TM_Tm287_like"/>
    <property type="match status" value="1"/>
</dbReference>